<evidence type="ECO:0000313" key="2">
    <source>
        <dbReference type="Proteomes" id="UP000887577"/>
    </source>
</evidence>
<organism evidence="2 3">
    <name type="scientific">Panagrolaimus superbus</name>
    <dbReference type="NCBI Taxonomy" id="310955"/>
    <lineage>
        <taxon>Eukaryota</taxon>
        <taxon>Metazoa</taxon>
        <taxon>Ecdysozoa</taxon>
        <taxon>Nematoda</taxon>
        <taxon>Chromadorea</taxon>
        <taxon>Rhabditida</taxon>
        <taxon>Tylenchina</taxon>
        <taxon>Panagrolaimomorpha</taxon>
        <taxon>Panagrolaimoidea</taxon>
        <taxon>Panagrolaimidae</taxon>
        <taxon>Panagrolaimus</taxon>
    </lineage>
</organism>
<keyword evidence="2" id="KW-1185">Reference proteome</keyword>
<evidence type="ECO:0000313" key="3">
    <source>
        <dbReference type="WBParaSite" id="PSU_v2.g17238.t1"/>
    </source>
</evidence>
<proteinExistence type="predicted"/>
<dbReference type="Proteomes" id="UP000887577">
    <property type="component" value="Unplaced"/>
</dbReference>
<dbReference type="WBParaSite" id="PSU_v2.g17238.t1">
    <property type="protein sequence ID" value="PSU_v2.g17238.t1"/>
    <property type="gene ID" value="PSU_v2.g17238"/>
</dbReference>
<sequence length="143" mass="15929">MSSSKREEMKKLFVDTIASTLNDEQKKKFNDIIDNKDLTKQQMRDQIKSFCESCGDATAAKFQEVHGKFEAKKAEYAAKIKENEGKLSAETKALLAQAKTIHEDLTITHAQEHEKMQALLGGAPASAKDELKALGEPFTDLLK</sequence>
<name>A0A914YIU9_9BILA</name>
<feature type="domain" description="SXP/RAL-2 family protein Ani s 5-like cation-binding" evidence="1">
    <location>
        <begin position="24"/>
        <end position="122"/>
    </location>
</feature>
<reference evidence="3" key="1">
    <citation type="submission" date="2022-11" db="UniProtKB">
        <authorList>
            <consortium name="WormBaseParasite"/>
        </authorList>
    </citation>
    <scope>IDENTIFICATION</scope>
</reference>
<dbReference type="Pfam" id="PF02520">
    <property type="entry name" value="ANIS5_cation-bd"/>
    <property type="match status" value="1"/>
</dbReference>
<dbReference type="InterPro" id="IPR003677">
    <property type="entry name" value="ANIS5_cation-bd"/>
</dbReference>
<evidence type="ECO:0000259" key="1">
    <source>
        <dbReference type="Pfam" id="PF02520"/>
    </source>
</evidence>
<protein>
    <submittedName>
        <fullName evidence="3">SXP/RAL-2 family protein Ani s 5-like cation-binding domain-containing protein</fullName>
    </submittedName>
</protein>
<accession>A0A914YIU9</accession>
<dbReference type="AlphaFoldDB" id="A0A914YIU9"/>